<organism evidence="3 4">
    <name type="scientific">Tautonia sociabilis</name>
    <dbReference type="NCBI Taxonomy" id="2080755"/>
    <lineage>
        <taxon>Bacteria</taxon>
        <taxon>Pseudomonadati</taxon>
        <taxon>Planctomycetota</taxon>
        <taxon>Planctomycetia</taxon>
        <taxon>Isosphaerales</taxon>
        <taxon>Isosphaeraceae</taxon>
        <taxon>Tautonia</taxon>
    </lineage>
</organism>
<feature type="transmembrane region" description="Helical" evidence="2">
    <location>
        <begin position="116"/>
        <end position="139"/>
    </location>
</feature>
<evidence type="ECO:0000313" key="3">
    <source>
        <dbReference type="EMBL" id="RUL87955.1"/>
    </source>
</evidence>
<reference evidence="3 4" key="1">
    <citation type="submission" date="2018-12" db="EMBL/GenBank/DDBJ databases">
        <authorList>
            <person name="Toschakov S.V."/>
        </authorList>
    </citation>
    <scope>NUCLEOTIDE SEQUENCE [LARGE SCALE GENOMIC DNA]</scope>
    <source>
        <strain evidence="3 4">GM2012</strain>
    </source>
</reference>
<dbReference type="RefSeq" id="WP_126725076.1">
    <property type="nucleotide sequence ID" value="NZ_RYZH01000015.1"/>
</dbReference>
<dbReference type="EMBL" id="RYZH01000015">
    <property type="protein sequence ID" value="RUL87955.1"/>
    <property type="molecule type" value="Genomic_DNA"/>
</dbReference>
<dbReference type="Proteomes" id="UP000280296">
    <property type="component" value="Unassembled WGS sequence"/>
</dbReference>
<keyword evidence="4" id="KW-1185">Reference proteome</keyword>
<evidence type="ECO:0000256" key="1">
    <source>
        <dbReference type="SAM" id="MobiDB-lite"/>
    </source>
</evidence>
<proteinExistence type="predicted"/>
<keyword evidence="2" id="KW-0812">Transmembrane</keyword>
<evidence type="ECO:0000313" key="4">
    <source>
        <dbReference type="Proteomes" id="UP000280296"/>
    </source>
</evidence>
<dbReference type="OrthoDB" id="292066at2"/>
<protein>
    <submittedName>
        <fullName evidence="3">Uncharacterized protein</fullName>
    </submittedName>
</protein>
<feature type="transmembrane region" description="Helical" evidence="2">
    <location>
        <begin position="77"/>
        <end position="96"/>
    </location>
</feature>
<accession>A0A432MLE0</accession>
<comment type="caution">
    <text evidence="3">The sequence shown here is derived from an EMBL/GenBank/DDBJ whole genome shotgun (WGS) entry which is preliminary data.</text>
</comment>
<evidence type="ECO:0000256" key="2">
    <source>
        <dbReference type="SAM" id="Phobius"/>
    </source>
</evidence>
<feature type="transmembrane region" description="Helical" evidence="2">
    <location>
        <begin position="47"/>
        <end position="65"/>
    </location>
</feature>
<feature type="region of interest" description="Disordered" evidence="1">
    <location>
        <begin position="149"/>
        <end position="184"/>
    </location>
</feature>
<keyword evidence="2" id="KW-0472">Membrane</keyword>
<sequence length="184" mass="19265">MSRTTRLGVGVLAWGGLAYGVLSLRHLPGDYTHPFCGPWGCLPPLQALAAVHGFWALALAPPVIWTARTLPPGRLRGLGTSLVAFGALALGILVGRELLTLPPGAATELRQYLPQRAVFAVAMLTDVPLVQIVVAGAICRGVGRRRGGRIPPSHAEVPGGPARSGQRRSQAVPNLARMTGPGRI</sequence>
<dbReference type="AlphaFoldDB" id="A0A432MLE0"/>
<keyword evidence="2" id="KW-1133">Transmembrane helix</keyword>
<reference evidence="3 4" key="2">
    <citation type="submission" date="2019-01" db="EMBL/GenBank/DDBJ databases">
        <title>Tautonia sociabilis, a novel thermotolerant planctomycete of Isosphaeraceae family, isolated from a 4000 m deep subterranean habitat.</title>
        <authorList>
            <person name="Kovaleva O.L."/>
            <person name="Elcheninov A.G."/>
            <person name="Van Heerden E."/>
            <person name="Toshchakov S.V."/>
            <person name="Novikov A."/>
            <person name="Bonch-Osmolovskaya E.A."/>
            <person name="Kublanov I.V."/>
        </authorList>
    </citation>
    <scope>NUCLEOTIDE SEQUENCE [LARGE SCALE GENOMIC DNA]</scope>
    <source>
        <strain evidence="3 4">GM2012</strain>
    </source>
</reference>
<name>A0A432MLE0_9BACT</name>
<gene>
    <name evidence="3" type="ORF">TsocGM_09530</name>
</gene>